<evidence type="ECO:0000256" key="2">
    <source>
        <dbReference type="SAM" id="SignalP"/>
    </source>
</evidence>
<dbReference type="AlphaFoldDB" id="A0A2M6WZC2"/>
<comment type="caution">
    <text evidence="3">The sequence shown here is derived from an EMBL/GenBank/DDBJ whole genome shotgun (WGS) entry which is preliminary data.</text>
</comment>
<feature type="chain" id="PRO_5014921722" description="DUF4386 domain-containing protein" evidence="2">
    <location>
        <begin position="24"/>
        <end position="201"/>
    </location>
</feature>
<protein>
    <recommendedName>
        <fullName evidence="5">DUF4386 domain-containing protein</fullName>
    </recommendedName>
</protein>
<feature type="transmembrane region" description="Helical" evidence="1">
    <location>
        <begin position="53"/>
        <end position="78"/>
    </location>
</feature>
<feature type="transmembrane region" description="Helical" evidence="1">
    <location>
        <begin position="136"/>
        <end position="162"/>
    </location>
</feature>
<keyword evidence="1" id="KW-1133">Transmembrane helix</keyword>
<feature type="transmembrane region" description="Helical" evidence="1">
    <location>
        <begin position="174"/>
        <end position="199"/>
    </location>
</feature>
<feature type="signal peptide" evidence="2">
    <location>
        <begin position="1"/>
        <end position="23"/>
    </location>
</feature>
<dbReference type="Proteomes" id="UP000230731">
    <property type="component" value="Unassembled WGS sequence"/>
</dbReference>
<evidence type="ECO:0008006" key="5">
    <source>
        <dbReference type="Google" id="ProtNLM"/>
    </source>
</evidence>
<evidence type="ECO:0000313" key="4">
    <source>
        <dbReference type="Proteomes" id="UP000230731"/>
    </source>
</evidence>
<evidence type="ECO:0000256" key="1">
    <source>
        <dbReference type="SAM" id="Phobius"/>
    </source>
</evidence>
<keyword evidence="1" id="KW-0812">Transmembrane</keyword>
<organism evidence="3 4">
    <name type="scientific">Candidatus Andersenbacteria bacterium CG10_big_fil_rev_8_21_14_0_10_54_11</name>
    <dbReference type="NCBI Taxonomy" id="1974485"/>
    <lineage>
        <taxon>Bacteria</taxon>
        <taxon>Candidatus Anderseniibacteriota</taxon>
    </lineage>
</organism>
<evidence type="ECO:0000313" key="3">
    <source>
        <dbReference type="EMBL" id="PIT98128.1"/>
    </source>
</evidence>
<keyword evidence="1" id="KW-0472">Membrane</keyword>
<feature type="transmembrane region" description="Helical" evidence="1">
    <location>
        <begin position="90"/>
        <end position="107"/>
    </location>
</feature>
<dbReference type="EMBL" id="PEZP01000030">
    <property type="protein sequence ID" value="PIT98128.1"/>
    <property type="molecule type" value="Genomic_DNA"/>
</dbReference>
<reference evidence="4" key="1">
    <citation type="submission" date="2017-09" db="EMBL/GenBank/DDBJ databases">
        <title>Depth-based differentiation of microbial function through sediment-hosted aquifers and enrichment of novel symbionts in the deep terrestrial subsurface.</title>
        <authorList>
            <person name="Probst A.J."/>
            <person name="Ladd B."/>
            <person name="Jarett J.K."/>
            <person name="Geller-Mcgrath D.E."/>
            <person name="Sieber C.M.K."/>
            <person name="Emerson J.B."/>
            <person name="Anantharaman K."/>
            <person name="Thomas B.C."/>
            <person name="Malmstrom R."/>
            <person name="Stieglmeier M."/>
            <person name="Klingl A."/>
            <person name="Woyke T."/>
            <person name="Ryan C.M."/>
            <person name="Banfield J.F."/>
        </authorList>
    </citation>
    <scope>NUCLEOTIDE SEQUENCE [LARGE SCALE GENOMIC DNA]</scope>
</reference>
<accession>A0A2M6WZC2</accession>
<keyword evidence="2" id="KW-0732">Signal</keyword>
<proteinExistence type="predicted"/>
<sequence>MNYRHLTRSSLSVVALAAITVLAAAPAAAQTAYTNPLGGITSPHVLITRIENILVSFAAPLVLLALAYGGIILVFGGVDNANNAKQGKTIILWALIGLAVILARFTLRDFVSQDVLRGTVTARPTLLDYITRIINFILYTVSAVALVAMVYGGLIISGSFGFTPEKKMQQGKNAIVFGLVGLAVTILSFTLIELVVYIFNG</sequence>
<name>A0A2M6WZC2_9BACT</name>
<gene>
    <name evidence="3" type="ORF">COT71_02420</name>
</gene>